<keyword evidence="2" id="KW-1133">Transmembrane helix</keyword>
<dbReference type="PROSITE" id="PS50927">
    <property type="entry name" value="BULB_LECTIN"/>
    <property type="match status" value="1"/>
</dbReference>
<evidence type="ECO:0000259" key="3">
    <source>
        <dbReference type="PROSITE" id="PS50927"/>
    </source>
</evidence>
<dbReference type="SUPFAM" id="SSF51110">
    <property type="entry name" value="alpha-D-mannose-specific plant lectins"/>
    <property type="match status" value="1"/>
</dbReference>
<keyword evidence="2" id="KW-0472">Membrane</keyword>
<evidence type="ECO:0000313" key="4">
    <source>
        <dbReference type="EMBL" id="CAF3992151.1"/>
    </source>
</evidence>
<feature type="compositionally biased region" description="Basic residues" evidence="1">
    <location>
        <begin position="77"/>
        <end position="88"/>
    </location>
</feature>
<dbReference type="Proteomes" id="UP000663842">
    <property type="component" value="Unassembled WGS sequence"/>
</dbReference>
<name>A0A819N6R5_9BILA</name>
<feature type="compositionally biased region" description="Polar residues" evidence="1">
    <location>
        <begin position="89"/>
        <end position="109"/>
    </location>
</feature>
<feature type="compositionally biased region" description="Low complexity" evidence="1">
    <location>
        <begin position="197"/>
        <end position="225"/>
    </location>
</feature>
<reference evidence="4" key="1">
    <citation type="submission" date="2021-02" db="EMBL/GenBank/DDBJ databases">
        <authorList>
            <person name="Nowell W R."/>
        </authorList>
    </citation>
    <scope>NUCLEOTIDE SEQUENCE</scope>
</reference>
<feature type="region of interest" description="Disordered" evidence="1">
    <location>
        <begin position="197"/>
        <end position="230"/>
    </location>
</feature>
<organism evidence="4 5">
    <name type="scientific">Rotaria magnacalcarata</name>
    <dbReference type="NCBI Taxonomy" id="392030"/>
    <lineage>
        <taxon>Eukaryota</taxon>
        <taxon>Metazoa</taxon>
        <taxon>Spiralia</taxon>
        <taxon>Gnathifera</taxon>
        <taxon>Rotifera</taxon>
        <taxon>Eurotatoria</taxon>
        <taxon>Bdelloidea</taxon>
        <taxon>Philodinida</taxon>
        <taxon>Philodinidae</taxon>
        <taxon>Rotaria</taxon>
    </lineage>
</organism>
<evidence type="ECO:0000256" key="2">
    <source>
        <dbReference type="SAM" id="Phobius"/>
    </source>
</evidence>
<feature type="region of interest" description="Disordered" evidence="1">
    <location>
        <begin position="74"/>
        <end position="141"/>
    </location>
</feature>
<dbReference type="AlphaFoldDB" id="A0A819N6R5"/>
<protein>
    <recommendedName>
        <fullName evidence="3">Bulb-type lectin domain-containing protein</fullName>
    </recommendedName>
</protein>
<sequence length="380" mass="42918">MRRSSIGLQRIIKVVSQSKKNVPSLKHQKGNVSPLNSTKTTRHVVSQADMAPVLFKNGSFNGTSNEQTKMLRESVRVKRSSQKRKHQNRSSQAYRISQQDRLSPTSIKNKVTPLNDESDARFSLPDKSSRDDFQFGNRIQKNNEDQEKKKLLKYGKFYIKPCCCYVLMGAILGSILLATLVSTLVLIDQHEQRLRQQPQQRLRQQPQQRLRQQPQQRQPQQRQPQQQPPLRPLRQRTYIIIDQNIENKLAMTPPSSICVSTASALLYNNDFIYSPTSQIYAAGMLNNQFGIYIAYGYGGVTSTAIWKASQTSTSGTCYLALQTDRNLVVYTLPSGYVWTPFTNNGGIGLPFCLSILDSGNLIWTNSAGIIIWQSNSAQSG</sequence>
<comment type="caution">
    <text evidence="4">The sequence shown here is derived from an EMBL/GenBank/DDBJ whole genome shotgun (WGS) entry which is preliminary data.</text>
</comment>
<evidence type="ECO:0000256" key="1">
    <source>
        <dbReference type="SAM" id="MobiDB-lite"/>
    </source>
</evidence>
<dbReference type="InterPro" id="IPR036426">
    <property type="entry name" value="Bulb-type_lectin_dom_sf"/>
</dbReference>
<feature type="compositionally biased region" description="Polar residues" evidence="1">
    <location>
        <begin position="30"/>
        <end position="39"/>
    </location>
</feature>
<feature type="transmembrane region" description="Helical" evidence="2">
    <location>
        <begin position="165"/>
        <end position="187"/>
    </location>
</feature>
<dbReference type="Gene3D" id="2.90.10.10">
    <property type="entry name" value="Bulb-type lectin domain"/>
    <property type="match status" value="1"/>
</dbReference>
<evidence type="ECO:0000313" key="5">
    <source>
        <dbReference type="Proteomes" id="UP000663842"/>
    </source>
</evidence>
<keyword evidence="2" id="KW-0812">Transmembrane</keyword>
<feature type="domain" description="Bulb-type lectin" evidence="3">
    <location>
        <begin position="257"/>
        <end position="376"/>
    </location>
</feature>
<gene>
    <name evidence="4" type="ORF">UXM345_LOCUS15665</name>
</gene>
<dbReference type="InterPro" id="IPR001480">
    <property type="entry name" value="Bulb-type_lectin_dom"/>
</dbReference>
<accession>A0A819N6R5</accession>
<feature type="region of interest" description="Disordered" evidence="1">
    <location>
        <begin position="19"/>
        <end position="39"/>
    </location>
</feature>
<dbReference type="EMBL" id="CAJOBF010001884">
    <property type="protein sequence ID" value="CAF3992151.1"/>
    <property type="molecule type" value="Genomic_DNA"/>
</dbReference>
<proteinExistence type="predicted"/>